<dbReference type="RefSeq" id="WP_116391498.1">
    <property type="nucleotide sequence ID" value="NZ_QUQO01000001.1"/>
</dbReference>
<protein>
    <submittedName>
        <fullName evidence="4">NAD(P)H-quinone oxidoreductase</fullName>
    </submittedName>
</protein>
<keyword evidence="1" id="KW-0521">NADP</keyword>
<dbReference type="Gene3D" id="3.40.50.720">
    <property type="entry name" value="NAD(P)-binding Rossmann-like Domain"/>
    <property type="match status" value="1"/>
</dbReference>
<comment type="caution">
    <text evidence="4">The sequence shown here is derived from an EMBL/GenBank/DDBJ whole genome shotgun (WGS) entry which is preliminary data.</text>
</comment>
<dbReference type="SUPFAM" id="SSF51735">
    <property type="entry name" value="NAD(P)-binding Rossmann-fold domains"/>
    <property type="match status" value="1"/>
</dbReference>
<feature type="domain" description="Enoyl reductase (ER)" evidence="3">
    <location>
        <begin position="10"/>
        <end position="319"/>
    </location>
</feature>
<dbReference type="Gene3D" id="3.90.180.10">
    <property type="entry name" value="Medium-chain alcohol dehydrogenases, catalytic domain"/>
    <property type="match status" value="1"/>
</dbReference>
<dbReference type="InParanoid" id="A0A371RHD6"/>
<dbReference type="Proteomes" id="UP000264589">
    <property type="component" value="Unassembled WGS sequence"/>
</dbReference>
<dbReference type="NCBIfam" id="TIGR02824">
    <property type="entry name" value="quinone_pig3"/>
    <property type="match status" value="1"/>
</dbReference>
<reference evidence="4 5" key="1">
    <citation type="submission" date="2018-08" db="EMBL/GenBank/DDBJ databases">
        <title>Parvularcula sp. SM1705, isolated from surface water of the South Sea China.</title>
        <authorList>
            <person name="Sun L."/>
        </authorList>
    </citation>
    <scope>NUCLEOTIDE SEQUENCE [LARGE SCALE GENOMIC DNA]</scope>
    <source>
        <strain evidence="4 5">SM1705</strain>
    </source>
</reference>
<evidence type="ECO:0000256" key="2">
    <source>
        <dbReference type="ARBA" id="ARBA00023002"/>
    </source>
</evidence>
<proteinExistence type="predicted"/>
<gene>
    <name evidence="4" type="ORF">DX908_05960</name>
</gene>
<dbReference type="InterPro" id="IPR011032">
    <property type="entry name" value="GroES-like_sf"/>
</dbReference>
<keyword evidence="5" id="KW-1185">Reference proteome</keyword>
<dbReference type="InterPro" id="IPR014189">
    <property type="entry name" value="Quinone_OxRdtase_PIG3"/>
</dbReference>
<dbReference type="SUPFAM" id="SSF50129">
    <property type="entry name" value="GroES-like"/>
    <property type="match status" value="1"/>
</dbReference>
<dbReference type="GO" id="GO:0016651">
    <property type="term" value="F:oxidoreductase activity, acting on NAD(P)H"/>
    <property type="evidence" value="ECO:0007669"/>
    <property type="project" value="TreeGrafter"/>
</dbReference>
<evidence type="ECO:0000313" key="4">
    <source>
        <dbReference type="EMBL" id="RFB04867.1"/>
    </source>
</evidence>
<dbReference type="AlphaFoldDB" id="A0A371RHD6"/>
<dbReference type="PANTHER" id="PTHR48106">
    <property type="entry name" value="QUINONE OXIDOREDUCTASE PIG3-RELATED"/>
    <property type="match status" value="1"/>
</dbReference>
<dbReference type="Pfam" id="PF00107">
    <property type="entry name" value="ADH_zinc_N"/>
    <property type="match status" value="1"/>
</dbReference>
<keyword evidence="2" id="KW-0560">Oxidoreductase</keyword>
<accession>A0A371RHD6</accession>
<dbReference type="FunCoup" id="A0A371RHD6">
    <property type="interactions" value="483"/>
</dbReference>
<dbReference type="InterPro" id="IPR013149">
    <property type="entry name" value="ADH-like_C"/>
</dbReference>
<dbReference type="OrthoDB" id="9780520at2"/>
<dbReference type="EMBL" id="QUQO01000001">
    <property type="protein sequence ID" value="RFB04867.1"/>
    <property type="molecule type" value="Genomic_DNA"/>
</dbReference>
<evidence type="ECO:0000313" key="5">
    <source>
        <dbReference type="Proteomes" id="UP000264589"/>
    </source>
</evidence>
<dbReference type="InterPro" id="IPR036291">
    <property type="entry name" value="NAD(P)-bd_dom_sf"/>
</dbReference>
<evidence type="ECO:0000259" key="3">
    <source>
        <dbReference type="SMART" id="SM00829"/>
    </source>
</evidence>
<dbReference type="SMART" id="SM00829">
    <property type="entry name" value="PKS_ER"/>
    <property type="match status" value="1"/>
</dbReference>
<sequence>MRAVHIEKPGGPEVLKLIDRPVPEPGPGEVLLKVAAAGVNRPDVLQRKGVYPPPPGASDLPGLEVAGVIEKLGPGAVGQVGAHAMALIAGGGYAEYAVVHHRHLLTLPEEMPFERAAALPETLYTVWTNVFEDGRLKEGETLFVHGATSGIGTMALSMAKAFGATVYGTAGSDEKCRAAERLGFVKCFNYRNEDWAKLMTAEGGADVVLDMVGGDYVAKDMTLLKPQGRHVSIAFQAGMEAKIPIPILMQKRLTLTGSTLRARHIEEKARLTDQIRQHVMPKIVSGEIAAVFDRAFPLEEAVEAHRRMEAGEHIGKIVLLT</sequence>
<evidence type="ECO:0000256" key="1">
    <source>
        <dbReference type="ARBA" id="ARBA00022857"/>
    </source>
</evidence>
<dbReference type="GO" id="GO:0070402">
    <property type="term" value="F:NADPH binding"/>
    <property type="evidence" value="ECO:0007669"/>
    <property type="project" value="TreeGrafter"/>
</dbReference>
<dbReference type="InterPro" id="IPR020843">
    <property type="entry name" value="ER"/>
</dbReference>
<organism evidence="4 5">
    <name type="scientific">Parvularcula marina</name>
    <dbReference type="NCBI Taxonomy" id="2292771"/>
    <lineage>
        <taxon>Bacteria</taxon>
        <taxon>Pseudomonadati</taxon>
        <taxon>Pseudomonadota</taxon>
        <taxon>Alphaproteobacteria</taxon>
        <taxon>Parvularculales</taxon>
        <taxon>Parvularculaceae</taxon>
        <taxon>Parvularcula</taxon>
    </lineage>
</organism>
<dbReference type="CDD" id="cd05276">
    <property type="entry name" value="p53_inducible_oxidoreductase"/>
    <property type="match status" value="1"/>
</dbReference>
<dbReference type="PANTHER" id="PTHR48106:SF8">
    <property type="entry name" value="OS02G0805600 PROTEIN"/>
    <property type="match status" value="1"/>
</dbReference>
<dbReference type="Pfam" id="PF08240">
    <property type="entry name" value="ADH_N"/>
    <property type="match status" value="1"/>
</dbReference>
<name>A0A371RHD6_9PROT</name>
<dbReference type="InterPro" id="IPR013154">
    <property type="entry name" value="ADH-like_N"/>
</dbReference>